<reference evidence="2" key="1">
    <citation type="submission" date="2016-06" db="EMBL/GenBank/DDBJ databases">
        <title>Parallel loss of symbiosis genes in relatives of nitrogen-fixing non-legume Parasponia.</title>
        <authorList>
            <person name="Van Velzen R."/>
            <person name="Holmer R."/>
            <person name="Bu F."/>
            <person name="Rutten L."/>
            <person name="Van Zeijl A."/>
            <person name="Liu W."/>
            <person name="Santuari L."/>
            <person name="Cao Q."/>
            <person name="Sharma T."/>
            <person name="Shen D."/>
            <person name="Roswanjaya Y."/>
            <person name="Wardhani T."/>
            <person name="Kalhor M.S."/>
            <person name="Jansen J."/>
            <person name="Van den Hoogen J."/>
            <person name="Gungor B."/>
            <person name="Hartog M."/>
            <person name="Hontelez J."/>
            <person name="Verver J."/>
            <person name="Yang W.-C."/>
            <person name="Schijlen E."/>
            <person name="Repin R."/>
            <person name="Schilthuizen M."/>
            <person name="Schranz E."/>
            <person name="Heidstra R."/>
            <person name="Miyata K."/>
            <person name="Fedorova E."/>
            <person name="Kohlen W."/>
            <person name="Bisseling T."/>
            <person name="Smit S."/>
            <person name="Geurts R."/>
        </authorList>
    </citation>
    <scope>NUCLEOTIDE SEQUENCE [LARGE SCALE GENOMIC DNA]</scope>
    <source>
        <strain evidence="2">cv. WU1-14</strain>
    </source>
</reference>
<dbReference type="OrthoDB" id="1432783at2759"/>
<evidence type="ECO:0000313" key="2">
    <source>
        <dbReference type="Proteomes" id="UP000237105"/>
    </source>
</evidence>
<comment type="caution">
    <text evidence="1">The sequence shown here is derived from an EMBL/GenBank/DDBJ whole genome shotgun (WGS) entry which is preliminary data.</text>
</comment>
<dbReference type="AlphaFoldDB" id="A0A2P5B871"/>
<sequence length="133" mass="14932">GLLLPPVRENVFPLNVDVHNLRITLDALADWDDELADKYRQSPFSEEVRVAALLTGFKLPIINTFDEKTDPQDHMDHFSDLIELHRVDDLTLCRCFAVTLTGAAKKWFRGLKSELAKANNLPEGGVLTLMMAG</sequence>
<accession>A0A2P5B871</accession>
<dbReference type="EMBL" id="JXTB01000339">
    <property type="protein sequence ID" value="PON44989.1"/>
    <property type="molecule type" value="Genomic_DNA"/>
</dbReference>
<gene>
    <name evidence="1" type="ORF">PanWU01x14_262310</name>
</gene>
<feature type="non-terminal residue" evidence="1">
    <location>
        <position position="1"/>
    </location>
</feature>
<dbReference type="Proteomes" id="UP000237105">
    <property type="component" value="Unassembled WGS sequence"/>
</dbReference>
<organism evidence="1 2">
    <name type="scientific">Parasponia andersonii</name>
    <name type="common">Sponia andersonii</name>
    <dbReference type="NCBI Taxonomy" id="3476"/>
    <lineage>
        <taxon>Eukaryota</taxon>
        <taxon>Viridiplantae</taxon>
        <taxon>Streptophyta</taxon>
        <taxon>Embryophyta</taxon>
        <taxon>Tracheophyta</taxon>
        <taxon>Spermatophyta</taxon>
        <taxon>Magnoliopsida</taxon>
        <taxon>eudicotyledons</taxon>
        <taxon>Gunneridae</taxon>
        <taxon>Pentapetalae</taxon>
        <taxon>rosids</taxon>
        <taxon>fabids</taxon>
        <taxon>Rosales</taxon>
        <taxon>Cannabaceae</taxon>
        <taxon>Parasponia</taxon>
    </lineage>
</organism>
<proteinExistence type="predicted"/>
<protein>
    <submittedName>
        <fullName evidence="1">Uncharacterized protein</fullName>
    </submittedName>
</protein>
<keyword evidence="2" id="KW-1185">Reference proteome</keyword>
<name>A0A2P5B871_PARAD</name>
<evidence type="ECO:0000313" key="1">
    <source>
        <dbReference type="EMBL" id="PON44989.1"/>
    </source>
</evidence>
<feature type="non-terminal residue" evidence="1">
    <location>
        <position position="133"/>
    </location>
</feature>